<dbReference type="Proteomes" id="UP000886520">
    <property type="component" value="Chromosome 22"/>
</dbReference>
<dbReference type="AlphaFoldDB" id="A0A9D4U6P4"/>
<gene>
    <name evidence="2" type="ORF">GOP47_0022896</name>
</gene>
<evidence type="ECO:0000313" key="2">
    <source>
        <dbReference type="EMBL" id="KAI5062357.1"/>
    </source>
</evidence>
<organism evidence="2 3">
    <name type="scientific">Adiantum capillus-veneris</name>
    <name type="common">Maidenhair fern</name>
    <dbReference type="NCBI Taxonomy" id="13818"/>
    <lineage>
        <taxon>Eukaryota</taxon>
        <taxon>Viridiplantae</taxon>
        <taxon>Streptophyta</taxon>
        <taxon>Embryophyta</taxon>
        <taxon>Tracheophyta</taxon>
        <taxon>Polypodiopsida</taxon>
        <taxon>Polypodiidae</taxon>
        <taxon>Polypodiales</taxon>
        <taxon>Pteridineae</taxon>
        <taxon>Pteridaceae</taxon>
        <taxon>Vittarioideae</taxon>
        <taxon>Adiantum</taxon>
    </lineage>
</organism>
<sequence length="427" mass="47904">MSDAKQSNVHVRDAHDRSTLGELDCCVDDEVPSSLNKDAGPISDDEADNNQPMYNVFNEDIWSEENALTVGCEIECCTKFSVEKLSKNLLQNERYVDEDDNPEWGFLDAVADIDNDIHVCVDEGMMHLDSGMHTKADSFTCPADFIDEETTIGDFLAALEDQDDGLEGACVQSEALQVPNASIVSVYTELKEANSDACKQFCFGVDGRGSSFDTEWGFDEPTIEMDACMTLKVQRAKARIEFLKLQQRYSNELGKQVAMLKNDGLLQYEDAAILQVGGVAIDYKKRKPWSQAAGYREKSSKSRRQGASVRPYDQDEGAALADQEEENAIKCSWQPSSDLWGLWQELCMRHVELLWLIMHFWRAYEPPLDIRACYLVIELSPSSYTAAAGVWCQDLGLLVSLHAGCRAFGESFEERCYRAIITSYAIR</sequence>
<evidence type="ECO:0000313" key="3">
    <source>
        <dbReference type="Proteomes" id="UP000886520"/>
    </source>
</evidence>
<proteinExistence type="predicted"/>
<dbReference type="EMBL" id="JABFUD020000022">
    <property type="protein sequence ID" value="KAI5062357.1"/>
    <property type="molecule type" value="Genomic_DNA"/>
</dbReference>
<comment type="caution">
    <text evidence="2">The sequence shown here is derived from an EMBL/GenBank/DDBJ whole genome shotgun (WGS) entry which is preliminary data.</text>
</comment>
<keyword evidence="3" id="KW-1185">Reference proteome</keyword>
<evidence type="ECO:0000256" key="1">
    <source>
        <dbReference type="SAM" id="MobiDB-lite"/>
    </source>
</evidence>
<reference evidence="2" key="1">
    <citation type="submission" date="2021-01" db="EMBL/GenBank/DDBJ databases">
        <title>Adiantum capillus-veneris genome.</title>
        <authorList>
            <person name="Fang Y."/>
            <person name="Liao Q."/>
        </authorList>
    </citation>
    <scope>NUCLEOTIDE SEQUENCE</scope>
    <source>
        <strain evidence="2">H3</strain>
        <tissue evidence="2">Leaf</tissue>
    </source>
</reference>
<name>A0A9D4U6P4_ADICA</name>
<protein>
    <submittedName>
        <fullName evidence="2">Uncharacterized protein</fullName>
    </submittedName>
</protein>
<feature type="region of interest" description="Disordered" evidence="1">
    <location>
        <begin position="294"/>
        <end position="315"/>
    </location>
</feature>
<accession>A0A9D4U6P4</accession>